<evidence type="ECO:0000313" key="2">
    <source>
        <dbReference type="Proteomes" id="UP001066276"/>
    </source>
</evidence>
<keyword evidence="2" id="KW-1185">Reference proteome</keyword>
<gene>
    <name evidence="1" type="ORF">NDU88_005230</name>
</gene>
<accession>A0AAV7NND8</accession>
<comment type="caution">
    <text evidence="1">The sequence shown here is derived from an EMBL/GenBank/DDBJ whole genome shotgun (WGS) entry which is preliminary data.</text>
</comment>
<dbReference type="AlphaFoldDB" id="A0AAV7NND8"/>
<dbReference type="Proteomes" id="UP001066276">
    <property type="component" value="Chromosome 8"/>
</dbReference>
<protein>
    <submittedName>
        <fullName evidence="1">Uncharacterized protein</fullName>
    </submittedName>
</protein>
<name>A0AAV7NND8_PLEWA</name>
<sequence length="113" mass="12325">MVVSVAVAVDADDEHTGGVQLEGVKKGKETEIDKPELSDRHGLLGLPKFRKTPTTHAVERAGPPNRYAHVLKKTSIEDKPLNIHCAKHNTSECAIHETTEAHEDHVDHGPQGN</sequence>
<proteinExistence type="predicted"/>
<dbReference type="EMBL" id="JANPWB010000012">
    <property type="protein sequence ID" value="KAJ1117029.1"/>
    <property type="molecule type" value="Genomic_DNA"/>
</dbReference>
<reference evidence="1" key="1">
    <citation type="journal article" date="2022" name="bioRxiv">
        <title>Sequencing and chromosome-scale assembly of the giantPleurodeles waltlgenome.</title>
        <authorList>
            <person name="Brown T."/>
            <person name="Elewa A."/>
            <person name="Iarovenko S."/>
            <person name="Subramanian E."/>
            <person name="Araus A.J."/>
            <person name="Petzold A."/>
            <person name="Susuki M."/>
            <person name="Suzuki K.-i.T."/>
            <person name="Hayashi T."/>
            <person name="Toyoda A."/>
            <person name="Oliveira C."/>
            <person name="Osipova E."/>
            <person name="Leigh N.D."/>
            <person name="Simon A."/>
            <person name="Yun M.H."/>
        </authorList>
    </citation>
    <scope>NUCLEOTIDE SEQUENCE</scope>
    <source>
        <strain evidence="1">20211129_DDA</strain>
        <tissue evidence="1">Liver</tissue>
    </source>
</reference>
<evidence type="ECO:0000313" key="1">
    <source>
        <dbReference type="EMBL" id="KAJ1117029.1"/>
    </source>
</evidence>
<organism evidence="1 2">
    <name type="scientific">Pleurodeles waltl</name>
    <name type="common">Iberian ribbed newt</name>
    <dbReference type="NCBI Taxonomy" id="8319"/>
    <lineage>
        <taxon>Eukaryota</taxon>
        <taxon>Metazoa</taxon>
        <taxon>Chordata</taxon>
        <taxon>Craniata</taxon>
        <taxon>Vertebrata</taxon>
        <taxon>Euteleostomi</taxon>
        <taxon>Amphibia</taxon>
        <taxon>Batrachia</taxon>
        <taxon>Caudata</taxon>
        <taxon>Salamandroidea</taxon>
        <taxon>Salamandridae</taxon>
        <taxon>Pleurodelinae</taxon>
        <taxon>Pleurodeles</taxon>
    </lineage>
</organism>